<dbReference type="Proteomes" id="UP000246464">
    <property type="component" value="Chromosome 9"/>
</dbReference>
<evidence type="ECO:0000313" key="3">
    <source>
        <dbReference type="Proteomes" id="UP000246464"/>
    </source>
</evidence>
<protein>
    <submittedName>
        <fullName evidence="2">Uncharacterized protein</fullName>
    </submittedName>
</protein>
<dbReference type="AlphaFoldDB" id="A0A2U9BV38"/>
<keyword evidence="3" id="KW-1185">Reference proteome</keyword>
<feature type="compositionally biased region" description="Polar residues" evidence="1">
    <location>
        <begin position="1"/>
        <end position="10"/>
    </location>
</feature>
<feature type="region of interest" description="Disordered" evidence="1">
    <location>
        <begin position="1"/>
        <end position="58"/>
    </location>
</feature>
<proteinExistence type="predicted"/>
<name>A0A2U9BV38_SCOMX</name>
<evidence type="ECO:0000256" key="1">
    <source>
        <dbReference type="SAM" id="MobiDB-lite"/>
    </source>
</evidence>
<gene>
    <name evidence="2" type="ORF">SMAX5B_010304</name>
</gene>
<accession>A0A2U9BV38</accession>
<reference evidence="2 3" key="1">
    <citation type="submission" date="2017-12" db="EMBL/GenBank/DDBJ databases">
        <title>Integrating genomic resources of turbot (Scophthalmus maximus) in depth evaluation of genetic and physical mapping variation across individuals.</title>
        <authorList>
            <person name="Martinez P."/>
        </authorList>
    </citation>
    <scope>NUCLEOTIDE SEQUENCE [LARGE SCALE GENOMIC DNA]</scope>
</reference>
<organism evidence="2 3">
    <name type="scientific">Scophthalmus maximus</name>
    <name type="common">Turbot</name>
    <name type="synonym">Psetta maxima</name>
    <dbReference type="NCBI Taxonomy" id="52904"/>
    <lineage>
        <taxon>Eukaryota</taxon>
        <taxon>Metazoa</taxon>
        <taxon>Chordata</taxon>
        <taxon>Craniata</taxon>
        <taxon>Vertebrata</taxon>
        <taxon>Euteleostomi</taxon>
        <taxon>Actinopterygii</taxon>
        <taxon>Neopterygii</taxon>
        <taxon>Teleostei</taxon>
        <taxon>Neoteleostei</taxon>
        <taxon>Acanthomorphata</taxon>
        <taxon>Carangaria</taxon>
        <taxon>Pleuronectiformes</taxon>
        <taxon>Pleuronectoidei</taxon>
        <taxon>Scophthalmidae</taxon>
        <taxon>Scophthalmus</taxon>
    </lineage>
</organism>
<dbReference type="EMBL" id="CP026251">
    <property type="protein sequence ID" value="AWP07510.1"/>
    <property type="molecule type" value="Genomic_DNA"/>
</dbReference>
<sequence length="58" mass="6037">MAPSASSLPTSHCVCRAPDEGGRIEPGYDSPETSCGPQPSTPRGVDISRFASPQSHSH</sequence>
<evidence type="ECO:0000313" key="2">
    <source>
        <dbReference type="EMBL" id="AWP07510.1"/>
    </source>
</evidence>